<dbReference type="EMBL" id="JAATEP010000059">
    <property type="protein sequence ID" value="NJP97114.1"/>
    <property type="molecule type" value="Genomic_DNA"/>
</dbReference>
<protein>
    <submittedName>
        <fullName evidence="1">Uncharacterized protein</fullName>
    </submittedName>
</protein>
<evidence type="ECO:0000313" key="2">
    <source>
        <dbReference type="Proteomes" id="UP000696294"/>
    </source>
</evidence>
<accession>A0ABX1BMS0</accession>
<proteinExistence type="predicted"/>
<reference evidence="1 2" key="1">
    <citation type="submission" date="2020-03" db="EMBL/GenBank/DDBJ databases">
        <title>WGS of actinomycetes isolated from Thailand.</title>
        <authorList>
            <person name="Thawai C."/>
        </authorList>
    </citation>
    <scope>NUCLEOTIDE SEQUENCE [LARGE SCALE GENOMIC DNA]</scope>
    <source>
        <strain evidence="1 2">FMUSA5-5</strain>
    </source>
</reference>
<keyword evidence="2" id="KW-1185">Reference proteome</keyword>
<dbReference type="RefSeq" id="WP_168018798.1">
    <property type="nucleotide sequence ID" value="NZ_JAATEP010000059.1"/>
</dbReference>
<sequence length="70" mass="7521">MDGGPSLMMRYAAFLNGLALTDLVDEVRRYSTGLYVATATSLPETGAERTRPDGCFLLVGPINPWIGADD</sequence>
<dbReference type="Proteomes" id="UP000696294">
    <property type="component" value="Unassembled WGS sequence"/>
</dbReference>
<gene>
    <name evidence="1" type="ORF">HCN51_48145</name>
</gene>
<organism evidence="1 2">
    <name type="scientific">Nonomuraea composti</name>
    <dbReference type="NCBI Taxonomy" id="2720023"/>
    <lineage>
        <taxon>Bacteria</taxon>
        <taxon>Bacillati</taxon>
        <taxon>Actinomycetota</taxon>
        <taxon>Actinomycetes</taxon>
        <taxon>Streptosporangiales</taxon>
        <taxon>Streptosporangiaceae</taxon>
        <taxon>Nonomuraea</taxon>
    </lineage>
</organism>
<evidence type="ECO:0000313" key="1">
    <source>
        <dbReference type="EMBL" id="NJP97114.1"/>
    </source>
</evidence>
<comment type="caution">
    <text evidence="1">The sequence shown here is derived from an EMBL/GenBank/DDBJ whole genome shotgun (WGS) entry which is preliminary data.</text>
</comment>
<name>A0ABX1BMS0_9ACTN</name>